<organism evidence="3 4">
    <name type="scientific">Filimonas zeae</name>
    <dbReference type="NCBI Taxonomy" id="1737353"/>
    <lineage>
        <taxon>Bacteria</taxon>
        <taxon>Pseudomonadati</taxon>
        <taxon>Bacteroidota</taxon>
        <taxon>Chitinophagia</taxon>
        <taxon>Chitinophagales</taxon>
        <taxon>Chitinophagaceae</taxon>
        <taxon>Filimonas</taxon>
    </lineage>
</organism>
<reference evidence="3" key="1">
    <citation type="journal article" date="2014" name="Int. J. Syst. Evol. Microbiol.">
        <title>Complete genome sequence of Corynebacterium casei LMG S-19264T (=DSM 44701T), isolated from a smear-ripened cheese.</title>
        <authorList>
            <consortium name="US DOE Joint Genome Institute (JGI-PGF)"/>
            <person name="Walter F."/>
            <person name="Albersmeier A."/>
            <person name="Kalinowski J."/>
            <person name="Ruckert C."/>
        </authorList>
    </citation>
    <scope>NUCLEOTIDE SEQUENCE</scope>
    <source>
        <strain evidence="3">CGMCC 1.15290</strain>
    </source>
</reference>
<dbReference type="CDD" id="cd01097">
    <property type="entry name" value="Tetrahydromethanopterin_reductase"/>
    <property type="match status" value="1"/>
</dbReference>
<gene>
    <name evidence="3" type="ORF">GCM10011379_13900</name>
</gene>
<dbReference type="NCBIfam" id="TIGR03557">
    <property type="entry name" value="F420_G6P_family"/>
    <property type="match status" value="1"/>
</dbReference>
<dbReference type="InterPro" id="IPR011251">
    <property type="entry name" value="Luciferase-like_dom"/>
</dbReference>
<feature type="domain" description="Luciferase-like" evidence="2">
    <location>
        <begin position="28"/>
        <end position="285"/>
    </location>
</feature>
<proteinExistence type="predicted"/>
<evidence type="ECO:0000256" key="1">
    <source>
        <dbReference type="ARBA" id="ARBA00023002"/>
    </source>
</evidence>
<dbReference type="Pfam" id="PF00296">
    <property type="entry name" value="Bac_luciferase"/>
    <property type="match status" value="1"/>
</dbReference>
<keyword evidence="4" id="KW-1185">Reference proteome</keyword>
<dbReference type="SUPFAM" id="SSF51679">
    <property type="entry name" value="Bacterial luciferase-like"/>
    <property type="match status" value="1"/>
</dbReference>
<dbReference type="InterPro" id="IPR019945">
    <property type="entry name" value="F420_G6P_DH-rel"/>
</dbReference>
<dbReference type="PANTHER" id="PTHR43244:SF1">
    <property type="entry name" value="5,10-METHYLENETETRAHYDROMETHANOPTERIN REDUCTASE"/>
    <property type="match status" value="1"/>
</dbReference>
<dbReference type="PANTHER" id="PTHR43244">
    <property type="match status" value="1"/>
</dbReference>
<dbReference type="InterPro" id="IPR050564">
    <property type="entry name" value="F420-G6PD/mer"/>
</dbReference>
<dbReference type="EMBL" id="BMIB01000002">
    <property type="protein sequence ID" value="GGH63232.1"/>
    <property type="molecule type" value="Genomic_DNA"/>
</dbReference>
<reference evidence="3" key="2">
    <citation type="submission" date="2020-09" db="EMBL/GenBank/DDBJ databases">
        <authorList>
            <person name="Sun Q."/>
            <person name="Zhou Y."/>
        </authorList>
    </citation>
    <scope>NUCLEOTIDE SEQUENCE</scope>
    <source>
        <strain evidence="3">CGMCC 1.15290</strain>
    </source>
</reference>
<evidence type="ECO:0000313" key="3">
    <source>
        <dbReference type="EMBL" id="GGH63232.1"/>
    </source>
</evidence>
<dbReference type="NCBIfam" id="TIGR03885">
    <property type="entry name" value="flavin_revert"/>
    <property type="match status" value="1"/>
</dbReference>
<dbReference type="GO" id="GO:0016705">
    <property type="term" value="F:oxidoreductase activity, acting on paired donors, with incorporation or reduction of molecular oxygen"/>
    <property type="evidence" value="ECO:0007669"/>
    <property type="project" value="InterPro"/>
</dbReference>
<dbReference type="AlphaFoldDB" id="A0A917MTG2"/>
<dbReference type="Proteomes" id="UP000627292">
    <property type="component" value="Unassembled WGS sequence"/>
</dbReference>
<comment type="caution">
    <text evidence="3">The sequence shown here is derived from an EMBL/GenBank/DDBJ whole genome shotgun (WGS) entry which is preliminary data.</text>
</comment>
<dbReference type="InterPro" id="IPR036661">
    <property type="entry name" value="Luciferase-like_sf"/>
</dbReference>
<protein>
    <submittedName>
        <fullName evidence="3">LLM class F420-dependent oxidoreductase</fullName>
    </submittedName>
</protein>
<sequence>MGEGCAGALLQSGRFINYIAQFMAEIAYHASHEQFSPAYLLKMAVLAERAGFRAIHSSDHFHPWSERQGHSGFSFAWLGAAMQATRLPFSMVCAPGQRYHPAIVAQAVATLAEMFPERFSVELGSGEALNENITGQEWPEKELRNKRLLESAEVIRALLKGDTVTHNGLVRVEGARLYTRPASMPLLMAAALTAETAAWAGSWADGLITVAQEPEEVLKIRDAFYHGGGAGKPFMIQLALSYAATEQEALEGAYEQWRNNLLPSPLLADLAFPAQFDAAGQYISKEKVQNKIPVSSSLQYHTDKIGAYLETGCSRLILHNVNRQQERFIEDFGSRVLPAL</sequence>
<name>A0A917MTG2_9BACT</name>
<dbReference type="InterPro" id="IPR023907">
    <property type="entry name" value="Non-F420_Flavin_OxRdtase"/>
</dbReference>
<evidence type="ECO:0000259" key="2">
    <source>
        <dbReference type="Pfam" id="PF00296"/>
    </source>
</evidence>
<keyword evidence="1" id="KW-0560">Oxidoreductase</keyword>
<accession>A0A917MTG2</accession>
<dbReference type="Gene3D" id="3.20.20.30">
    <property type="entry name" value="Luciferase-like domain"/>
    <property type="match status" value="1"/>
</dbReference>
<evidence type="ECO:0000313" key="4">
    <source>
        <dbReference type="Proteomes" id="UP000627292"/>
    </source>
</evidence>